<evidence type="ECO:0000313" key="1">
    <source>
        <dbReference type="EMBL" id="CEJ18185.1"/>
    </source>
</evidence>
<sequence>MGGDVAETARQWRSGALGALACALLLACSPRYDWRTVQSADGGYSVDYPGKPTAEARPVTIAGQRLPMTMQAASIDGTLFAVGAVELPADDPVWRQNAVAALRAGLSANLRGSVATRDIAVKSAAQPPVSLPAVELVAQGAGGDDPAPRRLTARIVAAGRHAYQAVVLESGEAARDARQQEQVDQFLASFHPY</sequence>
<protein>
    <recommendedName>
        <fullName evidence="3">Transmembrane protein</fullName>
    </recommendedName>
</protein>
<name>A0ABF7R9K4_RALSL</name>
<reference evidence="1" key="2">
    <citation type="submission" date="2022-04" db="EMBL/GenBank/DDBJ databases">
        <title>Genomic draft of R. solanacearum strain IPO1609, a phylotype IIB1/biovar 2/race 3 strain isolated from potato in Europe.</title>
        <authorList>
            <person name="Boucher C."/>
            <person name="Carrere S."/>
            <person name="Dossat C."/>
            <person name="Elbaz M."/>
            <person name="Genin S."/>
            <person name="Gouzy J."/>
            <person name="Prior P."/>
            <person name="Segurens B."/>
            <person name="Wincker P."/>
        </authorList>
    </citation>
    <scope>NUCLEOTIDE SEQUENCE</scope>
    <source>
        <strain evidence="1">IPO1609</strain>
    </source>
</reference>
<dbReference type="Proteomes" id="UP000053470">
    <property type="component" value="Unassembled WGS sequence"/>
</dbReference>
<keyword evidence="2" id="KW-1185">Reference proteome</keyword>
<organism evidence="1 2">
    <name type="scientific">Ralstonia solanacearum IPO1609</name>
    <dbReference type="NCBI Taxonomy" id="564066"/>
    <lineage>
        <taxon>Bacteria</taxon>
        <taxon>Pseudomonadati</taxon>
        <taxon>Pseudomonadota</taxon>
        <taxon>Betaproteobacteria</taxon>
        <taxon>Burkholderiales</taxon>
        <taxon>Burkholderiaceae</taxon>
        <taxon>Ralstonia</taxon>
        <taxon>Ralstonia solanacearum species complex</taxon>
    </lineage>
</organism>
<gene>
    <name evidence="1" type="ORF">RSIPO_00361</name>
</gene>
<reference evidence="1" key="1">
    <citation type="submission" date="2014-11" db="EMBL/GenBank/DDBJ databases">
        <authorList>
            <person name="Genoscope - CEA"/>
        </authorList>
    </citation>
    <scope>NUCLEOTIDE SEQUENCE</scope>
    <source>
        <strain evidence="1">IPO1609</strain>
    </source>
</reference>
<evidence type="ECO:0008006" key="3">
    <source>
        <dbReference type="Google" id="ProtNLM"/>
    </source>
</evidence>
<dbReference type="AlphaFoldDB" id="A0ABF7R9K4"/>
<dbReference type="EMBL" id="LN651282">
    <property type="protein sequence ID" value="CEJ18185.1"/>
    <property type="molecule type" value="Genomic_DNA"/>
</dbReference>
<proteinExistence type="predicted"/>
<evidence type="ECO:0000313" key="2">
    <source>
        <dbReference type="Proteomes" id="UP000053470"/>
    </source>
</evidence>
<accession>A0ABF7R9K4</accession>